<dbReference type="PANTHER" id="PTHR38048:SF1">
    <property type="entry name" value="HEMERYTHRIN-LIKE DOMAIN-CONTAINING PROTEIN"/>
    <property type="match status" value="1"/>
</dbReference>
<feature type="compositionally biased region" description="Basic and acidic residues" evidence="1">
    <location>
        <begin position="91"/>
        <end position="109"/>
    </location>
</feature>
<dbReference type="CDD" id="cd12108">
    <property type="entry name" value="Hr-like"/>
    <property type="match status" value="1"/>
</dbReference>
<dbReference type="EMBL" id="VNKQ01000010">
    <property type="protein sequence ID" value="KAG0648344.1"/>
    <property type="molecule type" value="Genomic_DNA"/>
</dbReference>
<evidence type="ECO:0000256" key="1">
    <source>
        <dbReference type="SAM" id="MobiDB-lite"/>
    </source>
</evidence>
<proteinExistence type="predicted"/>
<evidence type="ECO:0000259" key="3">
    <source>
        <dbReference type="Pfam" id="PF01814"/>
    </source>
</evidence>
<dbReference type="PANTHER" id="PTHR38048">
    <property type="entry name" value="EXPRESSED PROTEIN"/>
    <property type="match status" value="1"/>
</dbReference>
<dbReference type="InterPro" id="IPR012312">
    <property type="entry name" value="Hemerythrin-like"/>
</dbReference>
<evidence type="ECO:0000313" key="4">
    <source>
        <dbReference type="EMBL" id="KAG0648344.1"/>
    </source>
</evidence>
<feature type="chain" id="PRO_5040134851" description="Hemerythrin-like domain-containing protein" evidence="2">
    <location>
        <begin position="17"/>
        <end position="276"/>
    </location>
</feature>
<evidence type="ECO:0000313" key="5">
    <source>
        <dbReference type="Proteomes" id="UP000785200"/>
    </source>
</evidence>
<gene>
    <name evidence="4" type="ORF">D0Z07_5179</name>
</gene>
<name>A0A9P7AWK9_9HELO</name>
<dbReference type="Proteomes" id="UP000785200">
    <property type="component" value="Unassembled WGS sequence"/>
</dbReference>
<evidence type="ECO:0000256" key="2">
    <source>
        <dbReference type="SAM" id="SignalP"/>
    </source>
</evidence>
<dbReference type="OrthoDB" id="10044044at2759"/>
<organism evidence="4 5">
    <name type="scientific">Hyphodiscus hymeniophilus</name>
    <dbReference type="NCBI Taxonomy" id="353542"/>
    <lineage>
        <taxon>Eukaryota</taxon>
        <taxon>Fungi</taxon>
        <taxon>Dikarya</taxon>
        <taxon>Ascomycota</taxon>
        <taxon>Pezizomycotina</taxon>
        <taxon>Leotiomycetes</taxon>
        <taxon>Helotiales</taxon>
        <taxon>Hyphodiscaceae</taxon>
        <taxon>Hyphodiscus</taxon>
    </lineage>
</organism>
<feature type="signal peptide" evidence="2">
    <location>
        <begin position="1"/>
        <end position="16"/>
    </location>
</feature>
<keyword evidence="2" id="KW-0732">Signal</keyword>
<sequence length="276" mass="32031">MRPILLSLLFTPILRTSYPISAAIATAGARRFSFPPLTYPDCRRNFTCAAPSLQDFRVIMSDLKAEDMDEVERLAEPAVPCEGEMLGKNAGREEALKEAEEAKKEEEPPLPKLSAAEFRAYNSMAEHMNYFHNNFRRSWTILHDACVNNKRPSNISLKQFITTGLEFVSHLSMHHGIEEQHVFPFLARKMPEFETGRNAAELLRQHREIHAGLVVFEEYLKRCRSGETELELKVLKEKMDFWGDVLWKHLDQEVKTLGAENMRKYWTLDEMRRMPM</sequence>
<protein>
    <recommendedName>
        <fullName evidence="3">Hemerythrin-like domain-containing protein</fullName>
    </recommendedName>
</protein>
<keyword evidence="5" id="KW-1185">Reference proteome</keyword>
<feature type="domain" description="Hemerythrin-like" evidence="3">
    <location>
        <begin position="126"/>
        <end position="255"/>
    </location>
</feature>
<dbReference type="InterPro" id="IPR053206">
    <property type="entry name" value="Dimeric_xanthone_biosynth"/>
</dbReference>
<dbReference type="Gene3D" id="1.20.120.520">
    <property type="entry name" value="nmb1532 protein domain like"/>
    <property type="match status" value="1"/>
</dbReference>
<reference evidence="4" key="1">
    <citation type="submission" date="2019-07" db="EMBL/GenBank/DDBJ databases">
        <title>Hyphodiscus hymeniophilus genome sequencing and assembly.</title>
        <authorList>
            <person name="Kramer G."/>
            <person name="Nodwell J."/>
        </authorList>
    </citation>
    <scope>NUCLEOTIDE SEQUENCE</scope>
    <source>
        <strain evidence="4">ATCC 34498</strain>
    </source>
</reference>
<comment type="caution">
    <text evidence="4">The sequence shown here is derived from an EMBL/GenBank/DDBJ whole genome shotgun (WGS) entry which is preliminary data.</text>
</comment>
<dbReference type="AlphaFoldDB" id="A0A9P7AWK9"/>
<dbReference type="Pfam" id="PF01814">
    <property type="entry name" value="Hemerythrin"/>
    <property type="match status" value="1"/>
</dbReference>
<accession>A0A9P7AWK9</accession>
<feature type="region of interest" description="Disordered" evidence="1">
    <location>
        <begin position="91"/>
        <end position="110"/>
    </location>
</feature>